<gene>
    <name evidence="7" type="ORF">I206_106126</name>
</gene>
<keyword evidence="3" id="KW-0539">Nucleus</keyword>
<sequence length="689" mass="75916">MFFSEDLLTNKNGTFGIIWLAATLGPRSKKITKKQLTSVDLSRTCDLIAEPPEPLALRLSGSLLVGVTRVYNQNYDVFYSDVTNFHQNLRRSIATDFATNGDGSSGTTSLDLPGGGRSRTDVITFPDSGLNFDFGLNLQFQHIDWHDPLSTGRTRRSSSKLSSQATQEDSEEEHEDEDNEEDEAEEEVGRNAKRKKYSSSPFVGPTTVTRARTSVHHPSEPTALYAGINVPMGEIDLGLDLEGMNGGFGDESFSGPSGRDFEMPVDGEEGMIADQADLVPPSRPGSAPPGEQDMLVNDGSNSDFKGIRKRRLSGAGSDEESVKAVEQQLIGEPKQRKVKKVKKTLELSHGQDAEARRRYRDVMKEQKEASEFKVRDKASHLTAAALVDSTGGLEFFDADMKSFFSTFTQVKSFKWETDTVVHRLGIEHEEPQAQDDDQRQGEYDISGGDGDAPMMGVDIFQSYDIPIQELSASARQSRLHPDPEQARRYSQGSQQGPLPWEERGRSVTPGFPDLGDTSFSPATLRLSVMTPQEAKLRSRSIHHSSGPGSLGRRRARSSSLISNRPDDDPLLLVHGNDLELPGGEEEFQLESLAASQQARLADLPAAFKPEMLAALETQCRDFFTFVERKMVTLSIDELDFEDLVPVESKKHVAAVAFYDCLTLATKKILTVKQGEAWGPIRVSFAVAST</sequence>
<dbReference type="RefSeq" id="XP_070059353.1">
    <property type="nucleotide sequence ID" value="XM_070203252.1"/>
</dbReference>
<dbReference type="GeneID" id="30173319"/>
<dbReference type="EMBL" id="CP144526">
    <property type="protein sequence ID" value="WWC72166.1"/>
    <property type="molecule type" value="Genomic_DNA"/>
</dbReference>
<dbReference type="GO" id="GO:1990414">
    <property type="term" value="P:replication-born double-strand break repair via sister chromatid exchange"/>
    <property type="evidence" value="ECO:0007669"/>
    <property type="project" value="TreeGrafter"/>
</dbReference>
<reference evidence="7" key="2">
    <citation type="submission" date="2024-02" db="EMBL/GenBank/DDBJ databases">
        <title>Comparative genomics of Cryptococcus and Kwoniella reveals pathogenesis evolution and contrasting modes of karyotype evolution via chromosome fusion or intercentromeric recombination.</title>
        <authorList>
            <person name="Coelho M.A."/>
            <person name="David-Palma M."/>
            <person name="Shea T."/>
            <person name="Bowers K."/>
            <person name="McGinley-Smith S."/>
            <person name="Mohammad A.W."/>
            <person name="Gnirke A."/>
            <person name="Yurkov A.M."/>
            <person name="Nowrousian M."/>
            <person name="Sun S."/>
            <person name="Cuomo C.A."/>
            <person name="Heitman J."/>
        </authorList>
    </citation>
    <scope>NUCLEOTIDE SEQUENCE</scope>
    <source>
        <strain evidence="7">CBS 10737</strain>
    </source>
</reference>
<protein>
    <recommendedName>
        <fullName evidence="9">Rad21/Rec8-like protein N-terminal domain-containing protein</fullName>
    </recommendedName>
</protein>
<feature type="compositionally biased region" description="Acidic residues" evidence="4">
    <location>
        <begin position="168"/>
        <end position="186"/>
    </location>
</feature>
<dbReference type="SUPFAM" id="SSF46785">
    <property type="entry name" value="Winged helix' DNA-binding domain"/>
    <property type="match status" value="1"/>
</dbReference>
<dbReference type="InterPro" id="IPR036390">
    <property type="entry name" value="WH_DNA-bd_sf"/>
</dbReference>
<feature type="compositionally biased region" description="Polar residues" evidence="4">
    <location>
        <begin position="97"/>
        <end position="110"/>
    </location>
</feature>
<dbReference type="Pfam" id="PF04824">
    <property type="entry name" value="Rad21_Rec8"/>
    <property type="match status" value="1"/>
</dbReference>
<feature type="region of interest" description="Disordered" evidence="4">
    <location>
        <begin position="96"/>
        <end position="116"/>
    </location>
</feature>
<evidence type="ECO:0000313" key="7">
    <source>
        <dbReference type="EMBL" id="WWC72166.1"/>
    </source>
</evidence>
<proteinExistence type="inferred from homology"/>
<dbReference type="KEGG" id="kpin:30173319"/>
<dbReference type="InterPro" id="IPR006909">
    <property type="entry name" value="Rad21/Rec8_C_eu"/>
</dbReference>
<dbReference type="Gene3D" id="1.10.10.580">
    <property type="entry name" value="Structural maintenance of chromosome 1. Chain E"/>
    <property type="match status" value="1"/>
</dbReference>
<organism evidence="7 8">
    <name type="scientific">Kwoniella pini CBS 10737</name>
    <dbReference type="NCBI Taxonomy" id="1296096"/>
    <lineage>
        <taxon>Eukaryota</taxon>
        <taxon>Fungi</taxon>
        <taxon>Dikarya</taxon>
        <taxon>Basidiomycota</taxon>
        <taxon>Agaricomycotina</taxon>
        <taxon>Tremellomycetes</taxon>
        <taxon>Tremellales</taxon>
        <taxon>Cryptococcaceae</taxon>
        <taxon>Kwoniella</taxon>
    </lineage>
</organism>
<dbReference type="Proteomes" id="UP000094020">
    <property type="component" value="Chromosome 8"/>
</dbReference>
<dbReference type="GO" id="GO:0007062">
    <property type="term" value="P:sister chromatid cohesion"/>
    <property type="evidence" value="ECO:0007669"/>
    <property type="project" value="InterPro"/>
</dbReference>
<dbReference type="GO" id="GO:0003682">
    <property type="term" value="F:chromatin binding"/>
    <property type="evidence" value="ECO:0007669"/>
    <property type="project" value="TreeGrafter"/>
</dbReference>
<feature type="region of interest" description="Disordered" evidence="4">
    <location>
        <begin position="148"/>
        <end position="217"/>
    </location>
</feature>
<evidence type="ECO:0000259" key="5">
    <source>
        <dbReference type="Pfam" id="PF04824"/>
    </source>
</evidence>
<evidence type="ECO:0000256" key="4">
    <source>
        <dbReference type="SAM" id="MobiDB-lite"/>
    </source>
</evidence>
<evidence type="ECO:0000259" key="6">
    <source>
        <dbReference type="Pfam" id="PF04825"/>
    </source>
</evidence>
<evidence type="ECO:0000313" key="8">
    <source>
        <dbReference type="Proteomes" id="UP000094020"/>
    </source>
</evidence>
<comment type="similarity">
    <text evidence="2">Belongs to the rad21 family.</text>
</comment>
<feature type="region of interest" description="Disordered" evidence="4">
    <location>
        <begin position="474"/>
        <end position="568"/>
    </location>
</feature>
<dbReference type="PANTHER" id="PTHR12585:SF69">
    <property type="entry name" value="FI11703P"/>
    <property type="match status" value="1"/>
</dbReference>
<evidence type="ECO:0000256" key="3">
    <source>
        <dbReference type="ARBA" id="ARBA00023242"/>
    </source>
</evidence>
<feature type="region of interest" description="Disordered" evidence="4">
    <location>
        <begin position="427"/>
        <end position="451"/>
    </location>
</feature>
<evidence type="ECO:0000256" key="2">
    <source>
        <dbReference type="ARBA" id="ARBA00009870"/>
    </source>
</evidence>
<name>A0AAJ8MQH6_9TREE</name>
<dbReference type="InterPro" id="IPR006910">
    <property type="entry name" value="Rad21_Rec8_N"/>
</dbReference>
<feature type="compositionally biased region" description="Polar residues" evidence="4">
    <location>
        <begin position="198"/>
        <end position="212"/>
    </location>
</feature>
<evidence type="ECO:0008006" key="9">
    <source>
        <dbReference type="Google" id="ProtNLM"/>
    </source>
</evidence>
<dbReference type="AlphaFoldDB" id="A0AAJ8MQH6"/>
<accession>A0AAJ8MQH6</accession>
<dbReference type="Pfam" id="PF04825">
    <property type="entry name" value="Rad21_Rec8_N"/>
    <property type="match status" value="1"/>
</dbReference>
<feature type="domain" description="Rad21/Rec8-like protein C-terminal eukaryotic" evidence="5">
    <location>
        <begin position="637"/>
        <end position="683"/>
    </location>
</feature>
<comment type="subcellular location">
    <subcellularLocation>
        <location evidence="1">Nucleus</location>
    </subcellularLocation>
</comment>
<dbReference type="InterPro" id="IPR023093">
    <property type="entry name" value="ScpA-like_C"/>
</dbReference>
<reference evidence="7" key="1">
    <citation type="submission" date="2013-07" db="EMBL/GenBank/DDBJ databases">
        <authorList>
            <consortium name="The Broad Institute Genome Sequencing Platform"/>
            <person name="Cuomo C."/>
            <person name="Litvintseva A."/>
            <person name="Chen Y."/>
            <person name="Heitman J."/>
            <person name="Sun S."/>
            <person name="Springer D."/>
            <person name="Dromer F."/>
            <person name="Young S.K."/>
            <person name="Zeng Q."/>
            <person name="Gargeya S."/>
            <person name="Fitzgerald M."/>
            <person name="Abouelleil A."/>
            <person name="Alvarado L."/>
            <person name="Berlin A.M."/>
            <person name="Chapman S.B."/>
            <person name="Dewar J."/>
            <person name="Goldberg J."/>
            <person name="Griggs A."/>
            <person name="Gujja S."/>
            <person name="Hansen M."/>
            <person name="Howarth C."/>
            <person name="Imamovic A."/>
            <person name="Larimer J."/>
            <person name="McCowan C."/>
            <person name="Murphy C."/>
            <person name="Pearson M."/>
            <person name="Priest M."/>
            <person name="Roberts A."/>
            <person name="Saif S."/>
            <person name="Shea T."/>
            <person name="Sykes S."/>
            <person name="Wortman J."/>
            <person name="Nusbaum C."/>
            <person name="Birren B."/>
        </authorList>
    </citation>
    <scope>NUCLEOTIDE SEQUENCE</scope>
    <source>
        <strain evidence="7">CBS 10737</strain>
    </source>
</reference>
<feature type="domain" description="Rad21/Rec8-like protein N-terminal" evidence="6">
    <location>
        <begin position="1"/>
        <end position="95"/>
    </location>
</feature>
<feature type="compositionally biased region" description="Basic and acidic residues" evidence="4">
    <location>
        <begin position="427"/>
        <end position="442"/>
    </location>
</feature>
<dbReference type="GO" id="GO:0005634">
    <property type="term" value="C:nucleus"/>
    <property type="evidence" value="ECO:0007669"/>
    <property type="project" value="UniProtKB-SubCell"/>
</dbReference>
<dbReference type="GO" id="GO:0008278">
    <property type="term" value="C:cohesin complex"/>
    <property type="evidence" value="ECO:0007669"/>
    <property type="project" value="InterPro"/>
</dbReference>
<keyword evidence="8" id="KW-1185">Reference proteome</keyword>
<feature type="region of interest" description="Disordered" evidence="4">
    <location>
        <begin position="280"/>
        <end position="305"/>
    </location>
</feature>
<dbReference type="InterPro" id="IPR039781">
    <property type="entry name" value="Rad21/Rec8-like"/>
</dbReference>
<dbReference type="PANTHER" id="PTHR12585">
    <property type="entry name" value="SCC1 / RAD21 FAMILY MEMBER"/>
    <property type="match status" value="1"/>
</dbReference>
<evidence type="ECO:0000256" key="1">
    <source>
        <dbReference type="ARBA" id="ARBA00004123"/>
    </source>
</evidence>